<protein>
    <submittedName>
        <fullName evidence="2">Uncharacterized protein</fullName>
    </submittedName>
</protein>
<organism evidence="2 3">
    <name type="scientific">Liquidambar formosana</name>
    <name type="common">Formosan gum</name>
    <dbReference type="NCBI Taxonomy" id="63359"/>
    <lineage>
        <taxon>Eukaryota</taxon>
        <taxon>Viridiplantae</taxon>
        <taxon>Streptophyta</taxon>
        <taxon>Embryophyta</taxon>
        <taxon>Tracheophyta</taxon>
        <taxon>Spermatophyta</taxon>
        <taxon>Magnoliopsida</taxon>
        <taxon>eudicotyledons</taxon>
        <taxon>Gunneridae</taxon>
        <taxon>Pentapetalae</taxon>
        <taxon>Saxifragales</taxon>
        <taxon>Altingiaceae</taxon>
        <taxon>Liquidambar</taxon>
    </lineage>
</organism>
<comment type="caution">
    <text evidence="2">The sequence shown here is derived from an EMBL/GenBank/DDBJ whole genome shotgun (WGS) entry which is preliminary data.</text>
</comment>
<evidence type="ECO:0000313" key="3">
    <source>
        <dbReference type="Proteomes" id="UP001415857"/>
    </source>
</evidence>
<feature type="compositionally biased region" description="Basic residues" evidence="1">
    <location>
        <begin position="107"/>
        <end position="117"/>
    </location>
</feature>
<feature type="region of interest" description="Disordered" evidence="1">
    <location>
        <begin position="91"/>
        <end position="145"/>
    </location>
</feature>
<sequence>MVAKEVYPEPDVDNNTDLQDLDEAEETLSLCDLAIYNDAAEWDDYSKEDQSSSGDQEEEFFEFFSEDITALTRPAENIIFCGKLIPYKQPVSEKTHQPQDNNTEKHPKTRSLFRWKSRSSSNKSKASRADGVDSKPQKVSDSKSLTLPTSEKYNISVQKVNILTSPTKSRWHLLLFGLMRLPTEMELSDIKNRHHRQNPSPTTMMFRSFDAGEEVTVGKKSRGKGLWRLIRALGCTTTHANAVVKASFGCMPRM</sequence>
<dbReference type="AlphaFoldDB" id="A0AAP0WZY7"/>
<dbReference type="PANTHER" id="PTHR34130">
    <property type="entry name" value="OS08G0243800 PROTEIN"/>
    <property type="match status" value="1"/>
</dbReference>
<accession>A0AAP0WZY7</accession>
<dbReference type="Proteomes" id="UP001415857">
    <property type="component" value="Unassembled WGS sequence"/>
</dbReference>
<dbReference type="PANTHER" id="PTHR34130:SF5">
    <property type="entry name" value="OS08G0243800 PROTEIN"/>
    <property type="match status" value="1"/>
</dbReference>
<feature type="compositionally biased region" description="Acidic residues" evidence="1">
    <location>
        <begin position="8"/>
        <end position="23"/>
    </location>
</feature>
<evidence type="ECO:0000313" key="2">
    <source>
        <dbReference type="EMBL" id="KAK9283391.1"/>
    </source>
</evidence>
<dbReference type="EMBL" id="JBBPBK010000006">
    <property type="protein sequence ID" value="KAK9283391.1"/>
    <property type="molecule type" value="Genomic_DNA"/>
</dbReference>
<keyword evidence="3" id="KW-1185">Reference proteome</keyword>
<reference evidence="2 3" key="1">
    <citation type="journal article" date="2024" name="Plant J.">
        <title>Genome sequences and population genomics reveal climatic adaptation and genomic divergence between two closely related sweetgum species.</title>
        <authorList>
            <person name="Xu W.Q."/>
            <person name="Ren C.Q."/>
            <person name="Zhang X.Y."/>
            <person name="Comes H.P."/>
            <person name="Liu X.H."/>
            <person name="Li Y.G."/>
            <person name="Kettle C.J."/>
            <person name="Jalonen R."/>
            <person name="Gaisberger H."/>
            <person name="Ma Y.Z."/>
            <person name="Qiu Y.X."/>
        </authorList>
    </citation>
    <scope>NUCLEOTIDE SEQUENCE [LARGE SCALE GENOMIC DNA]</scope>
    <source>
        <strain evidence="2">Hangzhou</strain>
    </source>
</reference>
<evidence type="ECO:0000256" key="1">
    <source>
        <dbReference type="SAM" id="MobiDB-lite"/>
    </source>
</evidence>
<feature type="compositionally biased region" description="Basic and acidic residues" evidence="1">
    <location>
        <begin position="91"/>
        <end position="106"/>
    </location>
</feature>
<feature type="region of interest" description="Disordered" evidence="1">
    <location>
        <begin position="1"/>
        <end position="23"/>
    </location>
</feature>
<gene>
    <name evidence="2" type="ORF">L1049_011633</name>
</gene>
<feature type="compositionally biased region" description="Basic and acidic residues" evidence="1">
    <location>
        <begin position="127"/>
        <end position="141"/>
    </location>
</feature>
<proteinExistence type="predicted"/>
<name>A0AAP0WZY7_LIQFO</name>